<comment type="caution">
    <text evidence="1">The sequence shown here is derived from an EMBL/GenBank/DDBJ whole genome shotgun (WGS) entry which is preliminary data.</text>
</comment>
<proteinExistence type="predicted"/>
<evidence type="ECO:0000313" key="1">
    <source>
        <dbReference type="EMBL" id="EMN21912.1"/>
    </source>
</evidence>
<dbReference type="EMBL" id="AHMU02000047">
    <property type="protein sequence ID" value="EMN21912.1"/>
    <property type="molecule type" value="Genomic_DNA"/>
</dbReference>
<accession>M6K2B0</accession>
<name>M6K2B0_9LEPT</name>
<dbReference type="Proteomes" id="UP000012106">
    <property type="component" value="Unassembled WGS sequence"/>
</dbReference>
<protein>
    <submittedName>
        <fullName evidence="1">Uncharacterized protein</fullName>
    </submittedName>
</protein>
<reference evidence="1 2" key="1">
    <citation type="submission" date="2013-01" db="EMBL/GenBank/DDBJ databases">
        <authorList>
            <person name="Harkins D.M."/>
            <person name="Durkin A.S."/>
            <person name="Brinkac L.M."/>
            <person name="Haft D.H."/>
            <person name="Selengut J.D."/>
            <person name="Sanka R."/>
            <person name="DePew J."/>
            <person name="Purushe J."/>
            <person name="Hartskeerl R.A."/>
            <person name="Ahmed A."/>
            <person name="van der Linden H."/>
            <person name="Goris M.G.A."/>
            <person name="Vinetz J.M."/>
            <person name="Sutton G.G."/>
            <person name="Nierman W.C."/>
            <person name="Fouts D.E."/>
        </authorList>
    </citation>
    <scope>NUCLEOTIDE SEQUENCE [LARGE SCALE GENOMIC DNA]</scope>
    <source>
        <strain evidence="1 2">MAVJ 401</strain>
    </source>
</reference>
<organism evidence="1 2">
    <name type="scientific">Leptospira santarosai serovar Arenal str. MAVJ 401</name>
    <dbReference type="NCBI Taxonomy" id="1049976"/>
    <lineage>
        <taxon>Bacteria</taxon>
        <taxon>Pseudomonadati</taxon>
        <taxon>Spirochaetota</taxon>
        <taxon>Spirochaetia</taxon>
        <taxon>Leptospirales</taxon>
        <taxon>Leptospiraceae</taxon>
        <taxon>Leptospira</taxon>
    </lineage>
</organism>
<evidence type="ECO:0000313" key="2">
    <source>
        <dbReference type="Proteomes" id="UP000012106"/>
    </source>
</evidence>
<sequence>MPFEVFGLEDYNRNSIQKKLFSEIGFSRLMGADIKSKNNDLKIKSLYKIVVLRNHQTKSPLYKSILS</sequence>
<gene>
    <name evidence="1" type="ORF">LEP1GSC063_3520</name>
</gene>
<dbReference type="AlphaFoldDB" id="M6K2B0"/>